<dbReference type="PANTHER" id="PTHR10443:SF12">
    <property type="entry name" value="DIPEPTIDASE"/>
    <property type="match status" value="1"/>
</dbReference>
<evidence type="ECO:0000313" key="2">
    <source>
        <dbReference type="Proteomes" id="UP000824204"/>
    </source>
</evidence>
<accession>A0A9D1V7A3</accession>
<proteinExistence type="predicted"/>
<keyword evidence="1" id="KW-0645">Protease</keyword>
<dbReference type="Gene3D" id="3.20.20.140">
    <property type="entry name" value="Metal-dependent hydrolases"/>
    <property type="match status" value="1"/>
</dbReference>
<keyword evidence="1" id="KW-0378">Hydrolase</keyword>
<dbReference type="PANTHER" id="PTHR10443">
    <property type="entry name" value="MICROSOMAL DIPEPTIDASE"/>
    <property type="match status" value="1"/>
</dbReference>
<dbReference type="GO" id="GO:0006508">
    <property type="term" value="P:proteolysis"/>
    <property type="evidence" value="ECO:0007669"/>
    <property type="project" value="InterPro"/>
</dbReference>
<name>A0A9D1V7A3_9FIRM</name>
<comment type="caution">
    <text evidence="1">The sequence shown here is derived from an EMBL/GenBank/DDBJ whole genome shotgun (WGS) entry which is preliminary data.</text>
</comment>
<dbReference type="PROSITE" id="PS51365">
    <property type="entry name" value="RENAL_DIPEPTIDASE_2"/>
    <property type="match status" value="1"/>
</dbReference>
<dbReference type="Pfam" id="PF01244">
    <property type="entry name" value="Peptidase_M19"/>
    <property type="match status" value="1"/>
</dbReference>
<dbReference type="EMBL" id="DXFX01000041">
    <property type="protein sequence ID" value="HIX07431.1"/>
    <property type="molecule type" value="Genomic_DNA"/>
</dbReference>
<sequence length="262" mass="28785">MVSDFHNDLLTCCKKPDFSLLAQASPCVCAVYGGGRTFEQVRDIVHFFFAHRREGMYLSLEDASWLNEENIEEVCGWNPICVSLTHNESNALAGGCMGEGGLTPLGKRAVSTLAQRGIFVDCAHLNAKSMEEVSDLAPVVNSHTCFCAVNAHPRNITDEQIAKILSARGLIGVTFVGKFLSEGRASAQDIFRHTDHAVQKFGIGGVCFGSDFFGTDDLPSDVQNFEQEEKMRALFLAAGYSVSDTEKIFRENLKNFLAKNCR</sequence>
<gene>
    <name evidence="1" type="ORF">H9741_03095</name>
</gene>
<dbReference type="GO" id="GO:0070573">
    <property type="term" value="F:metallodipeptidase activity"/>
    <property type="evidence" value="ECO:0007669"/>
    <property type="project" value="InterPro"/>
</dbReference>
<dbReference type="AlphaFoldDB" id="A0A9D1V7A3"/>
<reference evidence="1" key="2">
    <citation type="submission" date="2021-04" db="EMBL/GenBank/DDBJ databases">
        <authorList>
            <person name="Gilroy R."/>
        </authorList>
    </citation>
    <scope>NUCLEOTIDE SEQUENCE</scope>
    <source>
        <strain evidence="1">811</strain>
    </source>
</reference>
<protein>
    <submittedName>
        <fullName evidence="1">Membrane dipeptidase</fullName>
        <ecNumber evidence="1">3.4.13.-</ecNumber>
    </submittedName>
</protein>
<reference evidence="1" key="1">
    <citation type="journal article" date="2021" name="PeerJ">
        <title>Extensive microbial diversity within the chicken gut microbiome revealed by metagenomics and culture.</title>
        <authorList>
            <person name="Gilroy R."/>
            <person name="Ravi A."/>
            <person name="Getino M."/>
            <person name="Pursley I."/>
            <person name="Horton D.L."/>
            <person name="Alikhan N.F."/>
            <person name="Baker D."/>
            <person name="Gharbi K."/>
            <person name="Hall N."/>
            <person name="Watson M."/>
            <person name="Adriaenssens E.M."/>
            <person name="Foster-Nyarko E."/>
            <person name="Jarju S."/>
            <person name="Secka A."/>
            <person name="Antonio M."/>
            <person name="Oren A."/>
            <person name="Chaudhuri R.R."/>
            <person name="La Ragione R."/>
            <person name="Hildebrand F."/>
            <person name="Pallen M.J."/>
        </authorList>
    </citation>
    <scope>NUCLEOTIDE SEQUENCE</scope>
    <source>
        <strain evidence="1">811</strain>
    </source>
</reference>
<dbReference type="SUPFAM" id="SSF51556">
    <property type="entry name" value="Metallo-dependent hydrolases"/>
    <property type="match status" value="1"/>
</dbReference>
<dbReference type="Proteomes" id="UP000824204">
    <property type="component" value="Unassembled WGS sequence"/>
</dbReference>
<dbReference type="InterPro" id="IPR032466">
    <property type="entry name" value="Metal_Hydrolase"/>
</dbReference>
<keyword evidence="1" id="KW-0224">Dipeptidase</keyword>
<organism evidence="1 2">
    <name type="scientific">Candidatus Borkfalkia faecipullorum</name>
    <dbReference type="NCBI Taxonomy" id="2838510"/>
    <lineage>
        <taxon>Bacteria</taxon>
        <taxon>Bacillati</taxon>
        <taxon>Bacillota</taxon>
        <taxon>Clostridia</taxon>
        <taxon>Christensenellales</taxon>
        <taxon>Christensenellaceae</taxon>
        <taxon>Candidatus Borkfalkia</taxon>
    </lineage>
</organism>
<dbReference type="EC" id="3.4.13.-" evidence="1"/>
<evidence type="ECO:0000313" key="1">
    <source>
        <dbReference type="EMBL" id="HIX07431.1"/>
    </source>
</evidence>
<dbReference type="InterPro" id="IPR008257">
    <property type="entry name" value="Pept_M19"/>
</dbReference>